<dbReference type="EMBL" id="QFZK01000028">
    <property type="protein sequence ID" value="RFO94866.1"/>
    <property type="molecule type" value="Genomic_DNA"/>
</dbReference>
<dbReference type="InterPro" id="IPR031617">
    <property type="entry name" value="PelG"/>
</dbReference>
<comment type="caution">
    <text evidence="2">The sequence shown here is derived from an EMBL/GenBank/DDBJ whole genome shotgun (WGS) entry which is preliminary data.</text>
</comment>
<feature type="transmembrane region" description="Helical" evidence="1">
    <location>
        <begin position="397"/>
        <end position="417"/>
    </location>
</feature>
<keyword evidence="1" id="KW-0472">Membrane</keyword>
<sequence length="462" mass="50743">MAGIGFELRRMLARDSMLSATQAYALASVIGSGPWILSIVVMLLIGLGQFQLEASSLLQRSFQVSVTYVMAASLVLTGPFQLAFTRFAADRLFEHQNARILPNLWGMLLLTQLLAFVLGVLILLLWFQGGTFSILYQISMLCAFVSLSGIWIIISLASAVRQYHRVFLAFVLSYGLTVAAAICLRIWGLQGLVLGFAIGQCCLFFSLLALVVYEFPAQRLLAFDFMNRQQCYPSLMLTGACYSVALWVDKGLFWADPQTGQAVIGALRASPSYDIPIFLSSLTLIPGLAVFLVHLETGVALQCEQFFNTITSGGTLAQVRIAREHLVTAIHHGLLAVVKVQGLATVLAMATAQDVLTLLDLPDRYLPLLKVQLLAVAIELVLLCVLNVLFYLDQRRLALRISVAFVLSNALLSWASLQLPTVCYGYGLLLSALLCSGLALHALWQVLRQLEYQTFMLRPVAL</sequence>
<feature type="transmembrane region" description="Helical" evidence="1">
    <location>
        <begin position="275"/>
        <end position="295"/>
    </location>
</feature>
<accession>A0A3E1R665</accession>
<dbReference type="Pfam" id="PF16933">
    <property type="entry name" value="PelG"/>
    <property type="match status" value="1"/>
</dbReference>
<dbReference type="Proteomes" id="UP000260665">
    <property type="component" value="Unassembled WGS sequence"/>
</dbReference>
<keyword evidence="1" id="KW-0812">Transmembrane</keyword>
<feature type="transmembrane region" description="Helical" evidence="1">
    <location>
        <begin position="371"/>
        <end position="390"/>
    </location>
</feature>
<dbReference type="OrthoDB" id="37830at2"/>
<keyword evidence="2" id="KW-0418">Kinase</keyword>
<feature type="transmembrane region" description="Helical" evidence="1">
    <location>
        <begin position="423"/>
        <end position="447"/>
    </location>
</feature>
<feature type="transmembrane region" description="Helical" evidence="1">
    <location>
        <begin position="166"/>
        <end position="187"/>
    </location>
</feature>
<name>A0A3E1R665_9BURK</name>
<evidence type="ECO:0000313" key="3">
    <source>
        <dbReference type="Proteomes" id="UP000260665"/>
    </source>
</evidence>
<dbReference type="RefSeq" id="WP_117180195.1">
    <property type="nucleotide sequence ID" value="NZ_QFZK01000028.1"/>
</dbReference>
<protein>
    <submittedName>
        <fullName evidence="2">Histidine kinase</fullName>
    </submittedName>
</protein>
<feature type="transmembrane region" description="Helical" evidence="1">
    <location>
        <begin position="104"/>
        <end position="128"/>
    </location>
</feature>
<evidence type="ECO:0000256" key="1">
    <source>
        <dbReference type="SAM" id="Phobius"/>
    </source>
</evidence>
<feature type="transmembrane region" description="Helical" evidence="1">
    <location>
        <begin position="234"/>
        <end position="255"/>
    </location>
</feature>
<feature type="transmembrane region" description="Helical" evidence="1">
    <location>
        <begin position="21"/>
        <end position="45"/>
    </location>
</feature>
<organism evidence="2 3">
    <name type="scientific">Rhodoferax lacus</name>
    <dbReference type="NCBI Taxonomy" id="2184758"/>
    <lineage>
        <taxon>Bacteria</taxon>
        <taxon>Pseudomonadati</taxon>
        <taxon>Pseudomonadota</taxon>
        <taxon>Betaproteobacteria</taxon>
        <taxon>Burkholderiales</taxon>
        <taxon>Comamonadaceae</taxon>
        <taxon>Rhodoferax</taxon>
    </lineage>
</organism>
<keyword evidence="2" id="KW-0808">Transferase</keyword>
<evidence type="ECO:0000313" key="2">
    <source>
        <dbReference type="EMBL" id="RFO94866.1"/>
    </source>
</evidence>
<feature type="transmembrane region" description="Helical" evidence="1">
    <location>
        <begin position="329"/>
        <end position="351"/>
    </location>
</feature>
<reference evidence="2 3" key="1">
    <citation type="submission" date="2018-05" db="EMBL/GenBank/DDBJ databases">
        <title>Rhodoferax soyangensis sp.nov., isolated from an oligotrophic freshwater lake.</title>
        <authorList>
            <person name="Park M."/>
        </authorList>
    </citation>
    <scope>NUCLEOTIDE SEQUENCE [LARGE SCALE GENOMIC DNA]</scope>
    <source>
        <strain evidence="2 3">IMCC26218</strain>
    </source>
</reference>
<dbReference type="GO" id="GO:0016301">
    <property type="term" value="F:kinase activity"/>
    <property type="evidence" value="ECO:0007669"/>
    <property type="project" value="UniProtKB-KW"/>
</dbReference>
<keyword evidence="1" id="KW-1133">Transmembrane helix</keyword>
<feature type="transmembrane region" description="Helical" evidence="1">
    <location>
        <begin position="134"/>
        <end position="154"/>
    </location>
</feature>
<dbReference type="AlphaFoldDB" id="A0A3E1R665"/>
<feature type="transmembrane region" description="Helical" evidence="1">
    <location>
        <begin position="193"/>
        <end position="213"/>
    </location>
</feature>
<proteinExistence type="predicted"/>
<keyword evidence="3" id="KW-1185">Reference proteome</keyword>
<feature type="transmembrane region" description="Helical" evidence="1">
    <location>
        <begin position="65"/>
        <end position="84"/>
    </location>
</feature>
<gene>
    <name evidence="2" type="ORF">DIC66_21255</name>
</gene>